<sequence>MTAPAPTTTWARRTTDGLEPKNVIIAMLLLLGGARYGWTGLAWAAFAAVFTAVLPTLFIQYGMRKGTVGDRHVGHRQRRLTIFPLIMASVATGFAVMLAAHAPRDLTATVLAMFASLIPILVITVWWKVSVHTAVASGAVVCLAVALSPWWLLLYPLVALIGWSRVVLRDHTTAQTVVGTVVGAVSAGLTFWAAR</sequence>
<protein>
    <recommendedName>
        <fullName evidence="4">Phosphatidic acid phosphatase type 2/haloperoxidase domain-containing protein</fullName>
    </recommendedName>
</protein>
<keyword evidence="3" id="KW-1185">Reference proteome</keyword>
<feature type="transmembrane region" description="Helical" evidence="1">
    <location>
        <begin position="134"/>
        <end position="153"/>
    </location>
</feature>
<evidence type="ECO:0000313" key="3">
    <source>
        <dbReference type="Proteomes" id="UP001595975"/>
    </source>
</evidence>
<keyword evidence="1" id="KW-1133">Transmembrane helix</keyword>
<dbReference type="Proteomes" id="UP001595975">
    <property type="component" value="Unassembled WGS sequence"/>
</dbReference>
<organism evidence="2 3">
    <name type="scientific">Kitasatospora misakiensis</name>
    <dbReference type="NCBI Taxonomy" id="67330"/>
    <lineage>
        <taxon>Bacteria</taxon>
        <taxon>Bacillati</taxon>
        <taxon>Actinomycetota</taxon>
        <taxon>Actinomycetes</taxon>
        <taxon>Kitasatosporales</taxon>
        <taxon>Streptomycetaceae</taxon>
        <taxon>Kitasatospora</taxon>
    </lineage>
</organism>
<keyword evidence="1" id="KW-0472">Membrane</keyword>
<name>A0ABW0XHP9_9ACTN</name>
<feature type="transmembrane region" description="Helical" evidence="1">
    <location>
        <begin position="173"/>
        <end position="194"/>
    </location>
</feature>
<dbReference type="SUPFAM" id="SSF48317">
    <property type="entry name" value="Acid phosphatase/Vanadium-dependent haloperoxidase"/>
    <property type="match status" value="1"/>
</dbReference>
<feature type="transmembrane region" description="Helical" evidence="1">
    <location>
        <begin position="106"/>
        <end position="127"/>
    </location>
</feature>
<keyword evidence="1" id="KW-0812">Transmembrane</keyword>
<comment type="caution">
    <text evidence="2">The sequence shown here is derived from an EMBL/GenBank/DDBJ whole genome shotgun (WGS) entry which is preliminary data.</text>
</comment>
<dbReference type="InterPro" id="IPR036938">
    <property type="entry name" value="PAP2/HPO_sf"/>
</dbReference>
<gene>
    <name evidence="2" type="ORF">ACFP3U_32110</name>
</gene>
<accession>A0ABW0XHP9</accession>
<dbReference type="Gene3D" id="1.20.144.10">
    <property type="entry name" value="Phosphatidic acid phosphatase type 2/haloperoxidase"/>
    <property type="match status" value="1"/>
</dbReference>
<evidence type="ECO:0000256" key="1">
    <source>
        <dbReference type="SAM" id="Phobius"/>
    </source>
</evidence>
<reference evidence="3" key="1">
    <citation type="journal article" date="2019" name="Int. J. Syst. Evol. Microbiol.">
        <title>The Global Catalogue of Microorganisms (GCM) 10K type strain sequencing project: providing services to taxonomists for standard genome sequencing and annotation.</title>
        <authorList>
            <consortium name="The Broad Institute Genomics Platform"/>
            <consortium name="The Broad Institute Genome Sequencing Center for Infectious Disease"/>
            <person name="Wu L."/>
            <person name="Ma J."/>
        </authorList>
    </citation>
    <scope>NUCLEOTIDE SEQUENCE [LARGE SCALE GENOMIC DNA]</scope>
    <source>
        <strain evidence="3">CGMCC 4.1437</strain>
    </source>
</reference>
<evidence type="ECO:0000313" key="2">
    <source>
        <dbReference type="EMBL" id="MFC5667600.1"/>
    </source>
</evidence>
<dbReference type="RefSeq" id="WP_380229270.1">
    <property type="nucleotide sequence ID" value="NZ_JBHSOF010000061.1"/>
</dbReference>
<proteinExistence type="predicted"/>
<feature type="transmembrane region" description="Helical" evidence="1">
    <location>
        <begin position="36"/>
        <end position="59"/>
    </location>
</feature>
<feature type="transmembrane region" description="Helical" evidence="1">
    <location>
        <begin position="80"/>
        <end position="100"/>
    </location>
</feature>
<evidence type="ECO:0008006" key="4">
    <source>
        <dbReference type="Google" id="ProtNLM"/>
    </source>
</evidence>
<dbReference type="EMBL" id="JBHSOF010000061">
    <property type="protein sequence ID" value="MFC5667600.1"/>
    <property type="molecule type" value="Genomic_DNA"/>
</dbReference>